<keyword evidence="7" id="KW-0472">Membrane</keyword>
<evidence type="ECO:0000313" key="10">
    <source>
        <dbReference type="Proteomes" id="UP000663929"/>
    </source>
</evidence>
<dbReference type="CDD" id="cd04187">
    <property type="entry name" value="DPM1_like_bac"/>
    <property type="match status" value="1"/>
</dbReference>
<reference evidence="9" key="1">
    <citation type="submission" date="2021-03" db="EMBL/GenBank/DDBJ databases">
        <title>Acanthopleuribacteraceae sp. M133.</title>
        <authorList>
            <person name="Wang G."/>
        </authorList>
    </citation>
    <scope>NUCLEOTIDE SEQUENCE</scope>
    <source>
        <strain evidence="9">M133</strain>
    </source>
</reference>
<dbReference type="Gene3D" id="3.90.550.10">
    <property type="entry name" value="Spore Coat Polysaccharide Biosynthesis Protein SpsA, Chain A"/>
    <property type="match status" value="1"/>
</dbReference>
<accession>A0A8A4TPJ1</accession>
<dbReference type="InterPro" id="IPR050256">
    <property type="entry name" value="Glycosyltransferase_2"/>
</dbReference>
<dbReference type="RefSeq" id="WP_237381128.1">
    <property type="nucleotide sequence ID" value="NZ_CP071793.1"/>
</dbReference>
<proteinExistence type="predicted"/>
<dbReference type="GO" id="GO:0099621">
    <property type="term" value="F:undecaprenyl-phosphate 4-deoxy-4-formamido-L-arabinose transferase activity"/>
    <property type="evidence" value="ECO:0007669"/>
    <property type="project" value="TreeGrafter"/>
</dbReference>
<dbReference type="GO" id="GO:0009103">
    <property type="term" value="P:lipopolysaccharide biosynthetic process"/>
    <property type="evidence" value="ECO:0007669"/>
    <property type="project" value="UniProtKB-KW"/>
</dbReference>
<evidence type="ECO:0000256" key="1">
    <source>
        <dbReference type="ARBA" id="ARBA00022475"/>
    </source>
</evidence>
<organism evidence="9 10">
    <name type="scientific">Sulfidibacter corallicola</name>
    <dbReference type="NCBI Taxonomy" id="2818388"/>
    <lineage>
        <taxon>Bacteria</taxon>
        <taxon>Pseudomonadati</taxon>
        <taxon>Acidobacteriota</taxon>
        <taxon>Holophagae</taxon>
        <taxon>Acanthopleuribacterales</taxon>
        <taxon>Acanthopleuribacteraceae</taxon>
        <taxon>Sulfidibacter</taxon>
    </lineage>
</organism>
<dbReference type="PANTHER" id="PTHR48090:SF3">
    <property type="entry name" value="UNDECAPRENYL-PHOSPHATE 4-DEOXY-4-FORMAMIDO-L-ARABINOSE TRANSFERASE"/>
    <property type="match status" value="1"/>
</dbReference>
<evidence type="ECO:0000256" key="2">
    <source>
        <dbReference type="ARBA" id="ARBA00022676"/>
    </source>
</evidence>
<keyword evidence="6" id="KW-1133">Transmembrane helix</keyword>
<dbReference type="KEGG" id="scor:J3U87_00855"/>
<sequence length="267" mass="30449">MSISVVAPVFNELENLEPLVHRVCRAMEENHITQWELILVDDGSRDGSTERINDIATRQRRVRPLHFDRNYGQTAAMDAGMRHARFPLVLTMDADLQNDPADLPRLLESMAPGVGCVCGVRLNRNDSAVRRLSSRIANWVRNRLSDENITDTGCSLKLFRKECIDRLKLYEGMHRFLPILVKMEGYEVVEVPVNHLPRLKGVSKYGIRNRLLRSFLDLLAVRWMKKRRLNYRVARNGAAKVHSAEAFRAEASQAAESPNRLVANHAS</sequence>
<dbReference type="Pfam" id="PF00535">
    <property type="entry name" value="Glycos_transf_2"/>
    <property type="match status" value="1"/>
</dbReference>
<protein>
    <submittedName>
        <fullName evidence="9">Glycosyltransferase family 2 protein</fullName>
    </submittedName>
</protein>
<feature type="domain" description="Glycosyltransferase 2-like" evidence="8">
    <location>
        <begin position="4"/>
        <end position="165"/>
    </location>
</feature>
<evidence type="ECO:0000256" key="7">
    <source>
        <dbReference type="ARBA" id="ARBA00023136"/>
    </source>
</evidence>
<dbReference type="PANTHER" id="PTHR48090">
    <property type="entry name" value="UNDECAPRENYL-PHOSPHATE 4-DEOXY-4-FORMAMIDO-L-ARABINOSE TRANSFERASE-RELATED"/>
    <property type="match status" value="1"/>
</dbReference>
<keyword evidence="1" id="KW-1003">Cell membrane</keyword>
<keyword evidence="5" id="KW-0448">Lipopolysaccharide biosynthesis</keyword>
<evidence type="ECO:0000313" key="9">
    <source>
        <dbReference type="EMBL" id="QTD50992.1"/>
    </source>
</evidence>
<dbReference type="AlphaFoldDB" id="A0A8A4TPJ1"/>
<keyword evidence="3" id="KW-0808">Transferase</keyword>
<dbReference type="GO" id="GO:0005886">
    <property type="term" value="C:plasma membrane"/>
    <property type="evidence" value="ECO:0007669"/>
    <property type="project" value="TreeGrafter"/>
</dbReference>
<dbReference type="EMBL" id="CP071793">
    <property type="protein sequence ID" value="QTD50992.1"/>
    <property type="molecule type" value="Genomic_DNA"/>
</dbReference>
<evidence type="ECO:0000256" key="4">
    <source>
        <dbReference type="ARBA" id="ARBA00022692"/>
    </source>
</evidence>
<evidence type="ECO:0000256" key="3">
    <source>
        <dbReference type="ARBA" id="ARBA00022679"/>
    </source>
</evidence>
<evidence type="ECO:0000259" key="8">
    <source>
        <dbReference type="Pfam" id="PF00535"/>
    </source>
</evidence>
<evidence type="ECO:0000256" key="6">
    <source>
        <dbReference type="ARBA" id="ARBA00022989"/>
    </source>
</evidence>
<keyword evidence="2" id="KW-0328">Glycosyltransferase</keyword>
<dbReference type="InterPro" id="IPR029044">
    <property type="entry name" value="Nucleotide-diphossugar_trans"/>
</dbReference>
<dbReference type="SUPFAM" id="SSF53448">
    <property type="entry name" value="Nucleotide-diphospho-sugar transferases"/>
    <property type="match status" value="1"/>
</dbReference>
<keyword evidence="4" id="KW-0812">Transmembrane</keyword>
<name>A0A8A4TPJ1_SULCO</name>
<dbReference type="Proteomes" id="UP000663929">
    <property type="component" value="Chromosome"/>
</dbReference>
<dbReference type="InterPro" id="IPR001173">
    <property type="entry name" value="Glyco_trans_2-like"/>
</dbReference>
<evidence type="ECO:0000256" key="5">
    <source>
        <dbReference type="ARBA" id="ARBA00022985"/>
    </source>
</evidence>
<keyword evidence="10" id="KW-1185">Reference proteome</keyword>
<gene>
    <name evidence="9" type="ORF">J3U87_00855</name>
</gene>